<feature type="region of interest" description="Disordered" evidence="3">
    <location>
        <begin position="468"/>
        <end position="583"/>
    </location>
</feature>
<dbReference type="EMBL" id="JAHRHJ020000004">
    <property type="protein sequence ID" value="KAH9318124.1"/>
    <property type="molecule type" value="Genomic_DNA"/>
</dbReference>
<dbReference type="CDD" id="cd20404">
    <property type="entry name" value="Tudor_Agenet_AtEML-like"/>
    <property type="match status" value="1"/>
</dbReference>
<feature type="compositionally biased region" description="Basic and acidic residues" evidence="3">
    <location>
        <begin position="212"/>
        <end position="229"/>
    </location>
</feature>
<dbReference type="PANTHER" id="PTHR12663:SF0">
    <property type="entry name" value="PRECOCIOUS DISSOCIATION OF SISTERS 5, ISOFORM A"/>
    <property type="match status" value="1"/>
</dbReference>
<reference evidence="5 6" key="1">
    <citation type="journal article" date="2021" name="Nat. Plants">
        <title>The Taxus genome provides insights into paclitaxel biosynthesis.</title>
        <authorList>
            <person name="Xiong X."/>
            <person name="Gou J."/>
            <person name="Liao Q."/>
            <person name="Li Y."/>
            <person name="Zhou Q."/>
            <person name="Bi G."/>
            <person name="Li C."/>
            <person name="Du R."/>
            <person name="Wang X."/>
            <person name="Sun T."/>
            <person name="Guo L."/>
            <person name="Liang H."/>
            <person name="Lu P."/>
            <person name="Wu Y."/>
            <person name="Zhang Z."/>
            <person name="Ro D.K."/>
            <person name="Shang Y."/>
            <person name="Huang S."/>
            <person name="Yan J."/>
        </authorList>
    </citation>
    <scope>NUCLEOTIDE SEQUENCE [LARGE SCALE GENOMIC DNA]</scope>
    <source>
        <strain evidence="5">Ta-2019</strain>
    </source>
</reference>
<dbReference type="GO" id="GO:0000785">
    <property type="term" value="C:chromatin"/>
    <property type="evidence" value="ECO:0007669"/>
    <property type="project" value="TreeGrafter"/>
</dbReference>
<gene>
    <name evidence="5" type="ORF">KI387_019893</name>
</gene>
<protein>
    <recommendedName>
        <fullName evidence="4">PTM/DIR17-like Tudor domain-containing protein</fullName>
    </recommendedName>
</protein>
<proteinExistence type="predicted"/>
<dbReference type="AlphaFoldDB" id="A0AA38LAM4"/>
<evidence type="ECO:0000256" key="1">
    <source>
        <dbReference type="ARBA" id="ARBA00004123"/>
    </source>
</evidence>
<feature type="compositionally biased region" description="Polar residues" evidence="3">
    <location>
        <begin position="877"/>
        <end position="886"/>
    </location>
</feature>
<feature type="compositionally biased region" description="Basic and acidic residues" evidence="3">
    <location>
        <begin position="607"/>
        <end position="621"/>
    </location>
</feature>
<dbReference type="GO" id="GO:0005634">
    <property type="term" value="C:nucleus"/>
    <property type="evidence" value="ECO:0007669"/>
    <property type="project" value="UniProtKB-SubCell"/>
</dbReference>
<dbReference type="Pfam" id="PF21743">
    <property type="entry name" value="PTM_DIR17_Tudor"/>
    <property type="match status" value="1"/>
</dbReference>
<keyword evidence="2" id="KW-0539">Nucleus</keyword>
<feature type="compositionally biased region" description="Polar residues" evidence="3">
    <location>
        <begin position="672"/>
        <end position="695"/>
    </location>
</feature>
<feature type="compositionally biased region" description="Polar residues" evidence="3">
    <location>
        <begin position="895"/>
        <end position="913"/>
    </location>
</feature>
<evidence type="ECO:0000313" key="5">
    <source>
        <dbReference type="EMBL" id="KAH9318124.1"/>
    </source>
</evidence>
<comment type="subcellular location">
    <subcellularLocation>
        <location evidence="1">Nucleus</location>
    </subcellularLocation>
</comment>
<dbReference type="SUPFAM" id="SSF63748">
    <property type="entry name" value="Tudor/PWWP/MBT"/>
    <property type="match status" value="1"/>
</dbReference>
<feature type="compositionally biased region" description="Basic and acidic residues" evidence="3">
    <location>
        <begin position="792"/>
        <end position="813"/>
    </location>
</feature>
<dbReference type="GO" id="GO:0006281">
    <property type="term" value="P:DNA repair"/>
    <property type="evidence" value="ECO:0007669"/>
    <property type="project" value="TreeGrafter"/>
</dbReference>
<comment type="caution">
    <text evidence="5">The sequence shown here is derived from an EMBL/GenBank/DDBJ whole genome shotgun (WGS) entry which is preliminary data.</text>
</comment>
<dbReference type="InterPro" id="IPR039776">
    <property type="entry name" value="Pds5"/>
</dbReference>
<feature type="domain" description="PTM/DIR17-like Tudor" evidence="4">
    <location>
        <begin position="723"/>
        <end position="764"/>
    </location>
</feature>
<feature type="region of interest" description="Disordered" evidence="3">
    <location>
        <begin position="1"/>
        <end position="27"/>
    </location>
</feature>
<evidence type="ECO:0000256" key="2">
    <source>
        <dbReference type="ARBA" id="ARBA00023242"/>
    </source>
</evidence>
<feature type="compositionally biased region" description="Basic and acidic residues" evidence="3">
    <location>
        <begin position="856"/>
        <end position="870"/>
    </location>
</feature>
<dbReference type="OMA" id="PHEDHFV"/>
<feature type="compositionally biased region" description="Basic and acidic residues" evidence="3">
    <location>
        <begin position="772"/>
        <end position="783"/>
    </location>
</feature>
<feature type="non-terminal residue" evidence="5">
    <location>
        <position position="920"/>
    </location>
</feature>
<feature type="compositionally biased region" description="Polar residues" evidence="3">
    <location>
        <begin position="497"/>
        <end position="518"/>
    </location>
</feature>
<accession>A0AA38LAM4</accession>
<dbReference type="GO" id="GO:0007064">
    <property type="term" value="P:mitotic sister chromatid cohesion"/>
    <property type="evidence" value="ECO:0007669"/>
    <property type="project" value="InterPro"/>
</dbReference>
<name>A0AA38LAM4_TAXCH</name>
<dbReference type="Proteomes" id="UP000824469">
    <property type="component" value="Unassembled WGS sequence"/>
</dbReference>
<feature type="compositionally biased region" description="Basic and acidic residues" evidence="3">
    <location>
        <begin position="236"/>
        <end position="245"/>
    </location>
</feature>
<keyword evidence="6" id="KW-1185">Reference proteome</keyword>
<organism evidence="5 6">
    <name type="scientific">Taxus chinensis</name>
    <name type="common">Chinese yew</name>
    <name type="synonym">Taxus wallichiana var. chinensis</name>
    <dbReference type="NCBI Taxonomy" id="29808"/>
    <lineage>
        <taxon>Eukaryota</taxon>
        <taxon>Viridiplantae</taxon>
        <taxon>Streptophyta</taxon>
        <taxon>Embryophyta</taxon>
        <taxon>Tracheophyta</taxon>
        <taxon>Spermatophyta</taxon>
        <taxon>Pinopsida</taxon>
        <taxon>Pinidae</taxon>
        <taxon>Conifers II</taxon>
        <taxon>Cupressales</taxon>
        <taxon>Taxaceae</taxon>
        <taxon>Taxus</taxon>
    </lineage>
</organism>
<dbReference type="InterPro" id="IPR047365">
    <property type="entry name" value="Tudor_AtPTM-like"/>
</dbReference>
<sequence>MAVNSEKDVEKRLSEAGKKLEHPPQSKDELLSILEEVENCLSMVEQSPSETMQLAVCPAKNSLVKPELLRHQDKDVRLVVITCISEITRITAPETPYSDDTMREVSPAAHTLAIDVVKRCAEKLKPYLTAEMSAEGLTPSDLQKKYHEIVYEICQNAPSTLMPIVLNNDEQHLVDVNHDPVSVVGNDTQVNVQAENLHPVVKFADDDDVWKNEDKHVPEGDVNGHKDLPQKISDTSVKDEGKENLSQDIVSPALNKASKGRRSVQSRRPTGTVKVDPDKSLESKFLESGKPTVEVKEGRKNKKSEVFPEVIKGSHEGMTASDSQPTSSSKRKRRSDKNGKNLASLGEATREKGGLKSTSQSNVETEELAVTDQPNEGTAGLALPDQPNEDTVALSVTAQANKEPLGLASAAQANKETAGLVASEAQSKEDKVGVSPTLYNKEAAIMGSPDHSSKEAVGLASLAPVNKETEGLTSPAESTMVVDSFATPPRSNKDTESLTSPMRSSKDNIGSPSRTGSTKEAVALSSPARSNKEIVGMASPNEKQSLPEVDDTGTDSSRAKRGRLRSAGKRSAIKEDSKLPGLSIAATEKASEVVAGAEMAPSALPNTKEKLQLSKDLETRSKRSKRKLDVSNENTPKAAEAISLRKRDLKEMGTPDTNQEDSHRPKKMQKVASATESAEKNISQAGESSVRTPRNSAKKRSISGLEKTPTLVEGSGLDENLVGRKIKVWWPKDKQFYDGTVDSYDPKQNKHKIVYSDGDVEILNLQRQKWEFVDDNHMVDKSSKLNASPKTAGEKSAKKKTTKVEESSVKPETPKSSAKRGSQSSKSKKESRPQSDDNGAVTDTIVSKENIDEPTSESKERQQKKGEESKKGKRVASASTPTNGSARKSKGTKAVKTTSDQDQIGISSDTGARSSDDEPL</sequence>
<feature type="compositionally biased region" description="Basic and acidic residues" evidence="3">
    <location>
        <begin position="643"/>
        <end position="653"/>
    </location>
</feature>
<evidence type="ECO:0000259" key="4">
    <source>
        <dbReference type="Pfam" id="PF21743"/>
    </source>
</evidence>
<feature type="compositionally biased region" description="Basic and acidic residues" evidence="3">
    <location>
        <begin position="275"/>
        <end position="306"/>
    </location>
</feature>
<feature type="region of interest" description="Disordered" evidence="3">
    <location>
        <begin position="597"/>
        <end position="715"/>
    </location>
</feature>
<feature type="compositionally biased region" description="Basic residues" evidence="3">
    <location>
        <begin position="559"/>
        <end position="568"/>
    </location>
</feature>
<feature type="region of interest" description="Disordered" evidence="3">
    <location>
        <begin position="212"/>
        <end position="386"/>
    </location>
</feature>
<dbReference type="PANTHER" id="PTHR12663">
    <property type="entry name" value="ANDROGEN INDUCED INHIBITOR OF PROLIFERATION AS3 / PDS5-RELATED"/>
    <property type="match status" value="1"/>
</dbReference>
<dbReference type="Gene3D" id="2.30.30.140">
    <property type="match status" value="1"/>
</dbReference>
<evidence type="ECO:0000313" key="6">
    <source>
        <dbReference type="Proteomes" id="UP000824469"/>
    </source>
</evidence>
<feature type="region of interest" description="Disordered" evidence="3">
    <location>
        <begin position="772"/>
        <end position="920"/>
    </location>
</feature>
<evidence type="ECO:0000256" key="3">
    <source>
        <dbReference type="SAM" id="MobiDB-lite"/>
    </source>
</evidence>
<feature type="compositionally biased region" description="Low complexity" evidence="3">
    <location>
        <begin position="814"/>
        <end position="825"/>
    </location>
</feature>
<dbReference type="Pfam" id="PF20168">
    <property type="entry name" value="PDS5"/>
    <property type="match status" value="1"/>
</dbReference>